<sequence length="101" mass="11405">MSLNGQRSTLRRREIREFIMDALTEQSQAADGWAVDRSAVVDEVVETRGVRREEIEGQIDYLIDENGVGEEGSDSLIPESVSTDLYVIDRHQFSISFTGRV</sequence>
<dbReference type="Proteomes" id="UP000728647">
    <property type="component" value="Unassembled WGS sequence"/>
</dbReference>
<proteinExistence type="predicted"/>
<evidence type="ECO:0000313" key="1">
    <source>
        <dbReference type="EMBL" id="NUB93728.1"/>
    </source>
</evidence>
<comment type="caution">
    <text evidence="1">The sequence shown here is derived from an EMBL/GenBank/DDBJ whole genome shotgun (WGS) entry which is preliminary data.</text>
</comment>
<protein>
    <submittedName>
        <fullName evidence="1">Uncharacterized protein</fullName>
    </submittedName>
</protein>
<gene>
    <name evidence="1" type="ORF">HT576_22370</name>
</gene>
<dbReference type="EMBL" id="JABURA010000003">
    <property type="protein sequence ID" value="NUB93728.1"/>
    <property type="molecule type" value="Genomic_DNA"/>
</dbReference>
<dbReference type="RefSeq" id="WP_174703381.1">
    <property type="nucleotide sequence ID" value="NZ_JABURA010000003.1"/>
</dbReference>
<dbReference type="AlphaFoldDB" id="A0A8J8GP50"/>
<organism evidence="1 2">
    <name type="scientific">Haloterrigena gelatinilytica</name>
    <dbReference type="NCBI Taxonomy" id="2741724"/>
    <lineage>
        <taxon>Archaea</taxon>
        <taxon>Methanobacteriati</taxon>
        <taxon>Methanobacteriota</taxon>
        <taxon>Stenosarchaea group</taxon>
        <taxon>Halobacteria</taxon>
        <taxon>Halobacteriales</taxon>
        <taxon>Natrialbaceae</taxon>
        <taxon>Haloterrigena</taxon>
    </lineage>
</organism>
<reference evidence="1" key="1">
    <citation type="submission" date="2020-06" db="EMBL/GenBank/DDBJ databases">
        <title>Haloterrigena sp. nov., an extremely halophilic archaeon isolated from a saline sediment.</title>
        <authorList>
            <person name="Liu B.-B."/>
        </authorList>
    </citation>
    <scope>NUCLEOTIDE SEQUENCE</scope>
    <source>
        <strain evidence="1">SYSU A121-1</strain>
    </source>
</reference>
<evidence type="ECO:0000313" key="2">
    <source>
        <dbReference type="Proteomes" id="UP000728647"/>
    </source>
</evidence>
<dbReference type="OrthoDB" id="275317at2157"/>
<name>A0A8J8GP50_9EURY</name>
<accession>A0A8J8GP50</accession>